<sequence>MPASSPTLTPPIEPMLAQPLSSGNLESLRGVAFEPKWDGFRCLLFRTASGVILQGRGRSRFAGEDYVDLAYAFPEIVATAIAQVPEGFVLDGEIVVIRGGRLDFAALSSRLRPRSEAGGPSIVRLSTGTPASLLAFDLLAGPDTLVARPFTDRRTALESLARTWSAPLHLTPSTSDPALASSWFTRHESSGVDGLIVKPLEEPYAPGKRTQGKIKHERTLDAVVAGWRPQLAKDDRIVVGSLLLGLHDAQGRLHYVGGTSAFTAAMRTELVAVLAPHGVAEGQSHPWVAADDVRVPGGASRWGKGKEWLPLAPSLVVEVTYDQMEAERFRHTAGFVRWRPDREASSCTFEQVPSIEASSIEDLLRESS</sequence>
<gene>
    <name evidence="5" type="ORF">UFOPK3772_02358</name>
</gene>
<accession>A0A6J7LBT8</accession>
<evidence type="ECO:0000313" key="5">
    <source>
        <dbReference type="EMBL" id="CAB4963214.1"/>
    </source>
</evidence>
<keyword evidence="2" id="KW-0436">Ligase</keyword>
<comment type="similarity">
    <text evidence="1">Belongs to the ATP-dependent DNA ligase family.</text>
</comment>
<proteinExistence type="inferred from homology"/>
<dbReference type="Pfam" id="PF01068">
    <property type="entry name" value="DNA_ligase_A_M"/>
    <property type="match status" value="1"/>
</dbReference>
<dbReference type="PANTHER" id="PTHR45674:SF4">
    <property type="entry name" value="DNA LIGASE 1"/>
    <property type="match status" value="1"/>
</dbReference>
<dbReference type="Pfam" id="PF04679">
    <property type="entry name" value="DNA_ligase_A_C"/>
    <property type="match status" value="1"/>
</dbReference>
<dbReference type="InterPro" id="IPR044119">
    <property type="entry name" value="Adenylation_LigC-like"/>
</dbReference>
<dbReference type="SUPFAM" id="SSF50249">
    <property type="entry name" value="Nucleic acid-binding proteins"/>
    <property type="match status" value="1"/>
</dbReference>
<dbReference type="CDD" id="cd07970">
    <property type="entry name" value="OBF_DNA_ligase_LigC"/>
    <property type="match status" value="1"/>
</dbReference>
<dbReference type="InterPro" id="IPR012340">
    <property type="entry name" value="NA-bd_OB-fold"/>
</dbReference>
<feature type="domain" description="DNA ligase ATP-dependent C-terminal" evidence="4">
    <location>
        <begin position="238"/>
        <end position="342"/>
    </location>
</feature>
<dbReference type="InterPro" id="IPR044117">
    <property type="entry name" value="OBF_LigC-like"/>
</dbReference>
<dbReference type="PANTHER" id="PTHR45674">
    <property type="entry name" value="DNA LIGASE 1/3 FAMILY MEMBER"/>
    <property type="match status" value="1"/>
</dbReference>
<reference evidence="5" key="1">
    <citation type="submission" date="2020-05" db="EMBL/GenBank/DDBJ databases">
        <authorList>
            <person name="Chiriac C."/>
            <person name="Salcher M."/>
            <person name="Ghai R."/>
            <person name="Kavagutti S V."/>
        </authorList>
    </citation>
    <scope>NUCLEOTIDE SEQUENCE</scope>
</reference>
<name>A0A6J7LBT8_9ZZZZ</name>
<dbReference type="GO" id="GO:0006281">
    <property type="term" value="P:DNA repair"/>
    <property type="evidence" value="ECO:0007669"/>
    <property type="project" value="InterPro"/>
</dbReference>
<dbReference type="Gene3D" id="3.30.470.30">
    <property type="entry name" value="DNA ligase/mRNA capping enzyme"/>
    <property type="match status" value="1"/>
</dbReference>
<dbReference type="GO" id="GO:0006310">
    <property type="term" value="P:DNA recombination"/>
    <property type="evidence" value="ECO:0007669"/>
    <property type="project" value="InterPro"/>
</dbReference>
<evidence type="ECO:0000259" key="4">
    <source>
        <dbReference type="Pfam" id="PF04679"/>
    </source>
</evidence>
<dbReference type="NCBIfam" id="NF006078">
    <property type="entry name" value="PRK08224.1"/>
    <property type="match status" value="1"/>
</dbReference>
<organism evidence="5">
    <name type="scientific">freshwater metagenome</name>
    <dbReference type="NCBI Taxonomy" id="449393"/>
    <lineage>
        <taxon>unclassified sequences</taxon>
        <taxon>metagenomes</taxon>
        <taxon>ecological metagenomes</taxon>
    </lineage>
</organism>
<dbReference type="Gene3D" id="2.40.50.140">
    <property type="entry name" value="Nucleic acid-binding proteins"/>
    <property type="match status" value="1"/>
</dbReference>
<feature type="domain" description="ATP-dependent DNA ligase family profile" evidence="3">
    <location>
        <begin position="14"/>
        <end position="215"/>
    </location>
</feature>
<dbReference type="InterPro" id="IPR050191">
    <property type="entry name" value="ATP-dep_DNA_ligase"/>
</dbReference>
<evidence type="ECO:0000256" key="2">
    <source>
        <dbReference type="ARBA" id="ARBA00022598"/>
    </source>
</evidence>
<dbReference type="SUPFAM" id="SSF56091">
    <property type="entry name" value="DNA ligase/mRNA capping enzyme, catalytic domain"/>
    <property type="match status" value="1"/>
</dbReference>
<dbReference type="InterPro" id="IPR012310">
    <property type="entry name" value="DNA_ligase_ATP-dep_cent"/>
</dbReference>
<dbReference type="CDD" id="cd07905">
    <property type="entry name" value="Adenylation_DNA_ligase_LigC"/>
    <property type="match status" value="1"/>
</dbReference>
<dbReference type="InterPro" id="IPR012309">
    <property type="entry name" value="DNA_ligase_ATP-dep_C"/>
</dbReference>
<evidence type="ECO:0000256" key="1">
    <source>
        <dbReference type="ARBA" id="ARBA00007572"/>
    </source>
</evidence>
<evidence type="ECO:0000259" key="3">
    <source>
        <dbReference type="Pfam" id="PF01068"/>
    </source>
</evidence>
<protein>
    <submittedName>
        <fullName evidence="5">Unannotated protein</fullName>
    </submittedName>
</protein>
<dbReference type="GO" id="GO:0003910">
    <property type="term" value="F:DNA ligase (ATP) activity"/>
    <property type="evidence" value="ECO:0007669"/>
    <property type="project" value="InterPro"/>
</dbReference>
<dbReference type="AlphaFoldDB" id="A0A6J7LBT8"/>
<dbReference type="GO" id="GO:0005524">
    <property type="term" value="F:ATP binding"/>
    <property type="evidence" value="ECO:0007669"/>
    <property type="project" value="InterPro"/>
</dbReference>
<dbReference type="EMBL" id="CAFBNE010000087">
    <property type="protein sequence ID" value="CAB4963214.1"/>
    <property type="molecule type" value="Genomic_DNA"/>
</dbReference>